<dbReference type="InterPro" id="IPR046357">
    <property type="entry name" value="PPIase_dom_sf"/>
</dbReference>
<dbReference type="PANTHER" id="PTHR47245">
    <property type="entry name" value="PEPTIDYLPROLYL ISOMERASE"/>
    <property type="match status" value="1"/>
</dbReference>
<keyword evidence="8" id="KW-1185">Reference proteome</keyword>
<evidence type="ECO:0000256" key="4">
    <source>
        <dbReference type="ARBA" id="ARBA00023110"/>
    </source>
</evidence>
<feature type="domain" description="PpiC" evidence="6">
    <location>
        <begin position="145"/>
        <end position="245"/>
    </location>
</feature>
<dbReference type="Gene3D" id="1.10.4030.10">
    <property type="entry name" value="Porin chaperone SurA, peptide-binding domain"/>
    <property type="match status" value="1"/>
</dbReference>
<dbReference type="InterPro" id="IPR050245">
    <property type="entry name" value="PrsA_foldase"/>
</dbReference>
<evidence type="ECO:0000256" key="5">
    <source>
        <dbReference type="PROSITE-ProRule" id="PRU00278"/>
    </source>
</evidence>
<dbReference type="SUPFAM" id="SSF109998">
    <property type="entry name" value="Triger factor/SurA peptide-binding domain-like"/>
    <property type="match status" value="1"/>
</dbReference>
<dbReference type="PROSITE" id="PS50198">
    <property type="entry name" value="PPIC_PPIASE_2"/>
    <property type="match status" value="1"/>
</dbReference>
<dbReference type="EC" id="5.2.1.8" evidence="3"/>
<dbReference type="SUPFAM" id="SSF54534">
    <property type="entry name" value="FKBP-like"/>
    <property type="match status" value="1"/>
</dbReference>
<evidence type="ECO:0000256" key="2">
    <source>
        <dbReference type="ARBA" id="ARBA00007656"/>
    </source>
</evidence>
<dbReference type="Gene3D" id="3.10.50.40">
    <property type="match status" value="1"/>
</dbReference>
<evidence type="ECO:0000256" key="3">
    <source>
        <dbReference type="ARBA" id="ARBA00013194"/>
    </source>
</evidence>
<reference evidence="7 8" key="1">
    <citation type="submission" date="2019-03" db="EMBL/GenBank/DDBJ databases">
        <title>Genomic Encyclopedia of Archaeal and Bacterial Type Strains, Phase II (KMG-II): from individual species to whole genera.</title>
        <authorList>
            <person name="Goeker M."/>
        </authorList>
    </citation>
    <scope>NUCLEOTIDE SEQUENCE [LARGE SCALE GENOMIC DNA]</scope>
    <source>
        <strain evidence="7 8">DSM 15388</strain>
    </source>
</reference>
<dbReference type="RefSeq" id="WP_165901929.1">
    <property type="nucleotide sequence ID" value="NZ_SLZR01000014.1"/>
</dbReference>
<dbReference type="InterPro" id="IPR027304">
    <property type="entry name" value="Trigger_fact/SurA_dom_sf"/>
</dbReference>
<evidence type="ECO:0000313" key="8">
    <source>
        <dbReference type="Proteomes" id="UP000295793"/>
    </source>
</evidence>
<evidence type="ECO:0000259" key="6">
    <source>
        <dbReference type="PROSITE" id="PS50198"/>
    </source>
</evidence>
<keyword evidence="4 5" id="KW-0697">Rotamase</keyword>
<comment type="caution">
    <text evidence="7">The sequence shown here is derived from an EMBL/GenBank/DDBJ whole genome shotgun (WGS) entry which is preliminary data.</text>
</comment>
<dbReference type="NCBIfam" id="TIGR02933">
    <property type="entry name" value="nifM_nitrog"/>
    <property type="match status" value="1"/>
</dbReference>
<proteinExistence type="inferred from homology"/>
<comment type="catalytic activity">
    <reaction evidence="1">
        <text>[protein]-peptidylproline (omega=180) = [protein]-peptidylproline (omega=0)</text>
        <dbReference type="Rhea" id="RHEA:16237"/>
        <dbReference type="Rhea" id="RHEA-COMP:10747"/>
        <dbReference type="Rhea" id="RHEA-COMP:10748"/>
        <dbReference type="ChEBI" id="CHEBI:83833"/>
        <dbReference type="ChEBI" id="CHEBI:83834"/>
        <dbReference type="EC" id="5.2.1.8"/>
    </reaction>
</comment>
<comment type="similarity">
    <text evidence="2">Belongs to the PpiC/parvulin rotamase family.</text>
</comment>
<evidence type="ECO:0000256" key="1">
    <source>
        <dbReference type="ARBA" id="ARBA00000971"/>
    </source>
</evidence>
<protein>
    <recommendedName>
        <fullName evidence="3">peptidylprolyl isomerase</fullName>
        <ecNumber evidence="3">5.2.1.8</ecNumber>
    </recommendedName>
</protein>
<dbReference type="InterPro" id="IPR014282">
    <property type="entry name" value="Nitrogen_fix_NifM"/>
</dbReference>
<dbReference type="Pfam" id="PF00639">
    <property type="entry name" value="Rotamase"/>
    <property type="match status" value="1"/>
</dbReference>
<dbReference type="EMBL" id="SLZR01000014">
    <property type="protein sequence ID" value="TCS38867.1"/>
    <property type="molecule type" value="Genomic_DNA"/>
</dbReference>
<name>A0A4R3HZN0_9GAMM</name>
<dbReference type="PANTHER" id="PTHR47245:SF2">
    <property type="entry name" value="PEPTIDYL-PROLYL CIS-TRANS ISOMERASE HP_0175-RELATED"/>
    <property type="match status" value="1"/>
</dbReference>
<sequence length="286" mass="33006">MTVAQTLSEYSALKPYLQMKTSLERFGKIASELESAQKEQLKTWVNQQLKLHQKVLTSKEATQVSITSAQISHAIQELESRFASSEDFEVTLEANELDRNSISTALNLELHSETVLDYVSLDFPQFSEEQAKEYYDNNLEKFEQPERRKTSHILITINDEFPENRREAAYRRMQEIALKISPDTFGEFAERHSECPTAMNRGELGLVEKDLLHKELDEFLFTMGEGGLSPILETEAGYHILYCEQIFPAHCIDFEQAKDKIIEKHNQVAKAKKQKQWLSTLLLNEQ</sequence>
<accession>A0A4R3HZN0</accession>
<dbReference type="AlphaFoldDB" id="A0A4R3HZN0"/>
<dbReference type="InterPro" id="IPR000297">
    <property type="entry name" value="PPIase_PpiC"/>
</dbReference>
<gene>
    <name evidence="7" type="ORF">BCF53_11432</name>
</gene>
<dbReference type="Proteomes" id="UP000295793">
    <property type="component" value="Unassembled WGS sequence"/>
</dbReference>
<keyword evidence="5 7" id="KW-0413">Isomerase</keyword>
<evidence type="ECO:0000313" key="7">
    <source>
        <dbReference type="EMBL" id="TCS38867.1"/>
    </source>
</evidence>
<organism evidence="7 8">
    <name type="scientific">Reinekea marinisedimentorum</name>
    <dbReference type="NCBI Taxonomy" id="230495"/>
    <lineage>
        <taxon>Bacteria</taxon>
        <taxon>Pseudomonadati</taxon>
        <taxon>Pseudomonadota</taxon>
        <taxon>Gammaproteobacteria</taxon>
        <taxon>Oceanospirillales</taxon>
        <taxon>Saccharospirillaceae</taxon>
        <taxon>Reinekea</taxon>
    </lineage>
</organism>
<dbReference type="GO" id="GO:0003755">
    <property type="term" value="F:peptidyl-prolyl cis-trans isomerase activity"/>
    <property type="evidence" value="ECO:0007669"/>
    <property type="project" value="UniProtKB-KW"/>
</dbReference>